<dbReference type="AlphaFoldDB" id="D4JQS1"/>
<evidence type="ECO:0000313" key="1">
    <source>
        <dbReference type="EMBL" id="CBK95440.1"/>
    </source>
</evidence>
<organism evidence="1 2">
    <name type="scientific">[Eubacterium] siraeum 70/3</name>
    <dbReference type="NCBI Taxonomy" id="657319"/>
    <lineage>
        <taxon>Bacteria</taxon>
        <taxon>Bacillati</taxon>
        <taxon>Bacillota</taxon>
        <taxon>Clostridia</taxon>
        <taxon>Eubacteriales</taxon>
        <taxon>Oscillospiraceae</taxon>
        <taxon>Oscillospiraceae incertae sedis</taxon>
    </lineage>
</organism>
<reference evidence="1 2" key="1">
    <citation type="submission" date="2010-03" db="EMBL/GenBank/DDBJ databases">
        <title>The genome sequence of Eubacterium siraeum 70/3.</title>
        <authorList>
            <consortium name="metaHIT consortium -- http://www.metahit.eu/"/>
            <person name="Pajon A."/>
            <person name="Turner K."/>
            <person name="Parkhill J."/>
            <person name="Duncan S."/>
            <person name="Flint H."/>
        </authorList>
    </citation>
    <scope>NUCLEOTIDE SEQUENCE [LARGE SCALE GENOMIC DNA]</scope>
    <source>
        <strain evidence="1 2">70/3</strain>
    </source>
</reference>
<reference evidence="1 2" key="2">
    <citation type="submission" date="2010-03" db="EMBL/GenBank/DDBJ databases">
        <authorList>
            <person name="Pajon A."/>
        </authorList>
    </citation>
    <scope>NUCLEOTIDE SEQUENCE [LARGE SCALE GENOMIC DNA]</scope>
    <source>
        <strain evidence="1 2">70/3</strain>
    </source>
</reference>
<dbReference type="HOGENOM" id="CLU_3356250_0_0_9"/>
<name>D4JQS1_9FIRM</name>
<protein>
    <submittedName>
        <fullName evidence="1">Uncharacterized protein</fullName>
    </submittedName>
</protein>
<proteinExistence type="predicted"/>
<sequence length="36" mass="3968">MFSFILSDLSVNFCTLYETSSEIMTGYACQAVGKPI</sequence>
<gene>
    <name evidence="1" type="ORF">EUS_00820</name>
</gene>
<dbReference type="BioCyc" id="ESIR657319:G136K-65-MONOMER"/>
<dbReference type="Proteomes" id="UP000008803">
    <property type="component" value="Chromosome"/>
</dbReference>
<dbReference type="EMBL" id="FP929044">
    <property type="protein sequence ID" value="CBK95440.1"/>
    <property type="molecule type" value="Genomic_DNA"/>
</dbReference>
<dbReference type="KEGG" id="esu:EUS_00820"/>
<evidence type="ECO:0000313" key="2">
    <source>
        <dbReference type="Proteomes" id="UP000008803"/>
    </source>
</evidence>
<accession>D4JQS1</accession>